<comment type="caution">
    <text evidence="3">The sequence shown here is derived from an EMBL/GenBank/DDBJ whole genome shotgun (WGS) entry which is preliminary data.</text>
</comment>
<evidence type="ECO:0000313" key="3">
    <source>
        <dbReference type="EMBL" id="MFD1418511.1"/>
    </source>
</evidence>
<protein>
    <recommendedName>
        <fullName evidence="5">DUF5067 domain-containing protein</fullName>
    </recommendedName>
</protein>
<feature type="region of interest" description="Disordered" evidence="1">
    <location>
        <begin position="175"/>
        <end position="218"/>
    </location>
</feature>
<reference evidence="4" key="1">
    <citation type="journal article" date="2019" name="Int. J. Syst. Evol. Microbiol.">
        <title>The Global Catalogue of Microorganisms (GCM) 10K type strain sequencing project: providing services to taxonomists for standard genome sequencing and annotation.</title>
        <authorList>
            <consortium name="The Broad Institute Genomics Platform"/>
            <consortium name="The Broad Institute Genome Sequencing Center for Infectious Disease"/>
            <person name="Wu L."/>
            <person name="Ma J."/>
        </authorList>
    </citation>
    <scope>NUCLEOTIDE SEQUENCE [LARGE SCALE GENOMIC DNA]</scope>
    <source>
        <strain evidence="4">CCM 8936</strain>
    </source>
</reference>
<evidence type="ECO:0000256" key="2">
    <source>
        <dbReference type="SAM" id="SignalP"/>
    </source>
</evidence>
<feature type="signal peptide" evidence="2">
    <location>
        <begin position="1"/>
        <end position="22"/>
    </location>
</feature>
<dbReference type="Proteomes" id="UP001597251">
    <property type="component" value="Unassembled WGS sequence"/>
</dbReference>
<dbReference type="PROSITE" id="PS51257">
    <property type="entry name" value="PROKAR_LIPOPROTEIN"/>
    <property type="match status" value="1"/>
</dbReference>
<evidence type="ECO:0000313" key="4">
    <source>
        <dbReference type="Proteomes" id="UP001597251"/>
    </source>
</evidence>
<feature type="region of interest" description="Disordered" evidence="1">
    <location>
        <begin position="283"/>
        <end position="303"/>
    </location>
</feature>
<name>A0ABW4BTG2_9LACO</name>
<keyword evidence="4" id="KW-1185">Reference proteome</keyword>
<proteinExistence type="predicted"/>
<keyword evidence="2" id="KW-0732">Signal</keyword>
<dbReference type="RefSeq" id="WP_125677083.1">
    <property type="nucleotide sequence ID" value="NZ_JBHTOI010000042.1"/>
</dbReference>
<dbReference type="EMBL" id="JBHTOI010000042">
    <property type="protein sequence ID" value="MFD1418511.1"/>
    <property type="molecule type" value="Genomic_DNA"/>
</dbReference>
<feature type="compositionally biased region" description="Polar residues" evidence="1">
    <location>
        <begin position="283"/>
        <end position="294"/>
    </location>
</feature>
<evidence type="ECO:0000256" key="1">
    <source>
        <dbReference type="SAM" id="MobiDB-lite"/>
    </source>
</evidence>
<organism evidence="3 4">
    <name type="scientific">Companilactobacillus keshanensis</name>
    <dbReference type="NCBI Taxonomy" id="2486003"/>
    <lineage>
        <taxon>Bacteria</taxon>
        <taxon>Bacillati</taxon>
        <taxon>Bacillota</taxon>
        <taxon>Bacilli</taxon>
        <taxon>Lactobacillales</taxon>
        <taxon>Lactobacillaceae</taxon>
        <taxon>Companilactobacillus</taxon>
    </lineage>
</organism>
<evidence type="ECO:0008006" key="5">
    <source>
        <dbReference type="Google" id="ProtNLM"/>
    </source>
</evidence>
<accession>A0ABW4BTG2</accession>
<feature type="compositionally biased region" description="Low complexity" evidence="1">
    <location>
        <begin position="187"/>
        <end position="218"/>
    </location>
</feature>
<sequence>MGKKFWGIIIAVMLMIVGTACSNQTNKTVTKSNAQHDKSTYYQDLSKSDRGNLDFTFKAVEDDSTSSTDTNYIVDMTMKNKNTKDIKLDLSKFFMLNPYDKDTKVTSSKKQTITLKSGQKKTVKQIFENVPKDVIDGQGAYYYLNKNYRLAYIYNSTNNKGAVSNNLNDSTAKKFNKKQAEKDNEPSTTDESTTDTSTTTDNGRQQSNTQNSSASNNIINTSRQAIGLFKHMYAMGARGDIVADPVSGGFYVHTTEGSDMSATIYYDGSVSYSNGDQDSYDQVSGTTYNATNPDGASYDPDNY</sequence>
<feature type="chain" id="PRO_5045221983" description="DUF5067 domain-containing protein" evidence="2">
    <location>
        <begin position="23"/>
        <end position="303"/>
    </location>
</feature>
<gene>
    <name evidence="3" type="ORF">ACFQ42_07140</name>
</gene>